<dbReference type="InterPro" id="IPR001584">
    <property type="entry name" value="Integrase_cat-core"/>
</dbReference>
<dbReference type="SUPFAM" id="SSF53098">
    <property type="entry name" value="Ribonuclease H-like"/>
    <property type="match status" value="1"/>
</dbReference>
<organism evidence="2">
    <name type="scientific">Ananas comosus var. bracteatus</name>
    <name type="common">red pineapple</name>
    <dbReference type="NCBI Taxonomy" id="296719"/>
    <lineage>
        <taxon>Eukaryota</taxon>
        <taxon>Viridiplantae</taxon>
        <taxon>Streptophyta</taxon>
        <taxon>Embryophyta</taxon>
        <taxon>Tracheophyta</taxon>
        <taxon>Spermatophyta</taxon>
        <taxon>Magnoliopsida</taxon>
        <taxon>Liliopsida</taxon>
        <taxon>Poales</taxon>
        <taxon>Bromeliaceae</taxon>
        <taxon>Bromelioideae</taxon>
        <taxon>Ananas</taxon>
    </lineage>
</organism>
<protein>
    <recommendedName>
        <fullName evidence="1">Integrase catalytic domain-containing protein</fullName>
    </recommendedName>
</protein>
<evidence type="ECO:0000259" key="1">
    <source>
        <dbReference type="PROSITE" id="PS50994"/>
    </source>
</evidence>
<dbReference type="InterPro" id="IPR056924">
    <property type="entry name" value="SH3_Tf2-1"/>
</dbReference>
<feature type="domain" description="Integrase catalytic" evidence="1">
    <location>
        <begin position="1"/>
        <end position="95"/>
    </location>
</feature>
<dbReference type="Pfam" id="PF24626">
    <property type="entry name" value="SH3_Tf2-1"/>
    <property type="match status" value="1"/>
</dbReference>
<dbReference type="AlphaFoldDB" id="A0A6V7PEB9"/>
<evidence type="ECO:0000313" key="2">
    <source>
        <dbReference type="EMBL" id="CAD1829201.1"/>
    </source>
</evidence>
<gene>
    <name evidence="2" type="ORF">CB5_LOCUS12412</name>
</gene>
<dbReference type="InterPro" id="IPR012337">
    <property type="entry name" value="RNaseH-like_sf"/>
</dbReference>
<dbReference type="PANTHER" id="PTHR35046:SF26">
    <property type="entry name" value="RNA-DIRECTED DNA POLYMERASE"/>
    <property type="match status" value="1"/>
</dbReference>
<dbReference type="PROSITE" id="PS50994">
    <property type="entry name" value="INTEGRASE"/>
    <property type="match status" value="1"/>
</dbReference>
<dbReference type="EMBL" id="LR862147">
    <property type="protein sequence ID" value="CAD1829201.1"/>
    <property type="molecule type" value="Genomic_DNA"/>
</dbReference>
<dbReference type="PANTHER" id="PTHR35046">
    <property type="entry name" value="ZINC KNUCKLE (CCHC-TYPE) FAMILY PROTEIN"/>
    <property type="match status" value="1"/>
</dbReference>
<name>A0A6V7PEB9_ANACO</name>
<sequence>MAFQKRSLLTEIQNLLVISLWRKLGTTLQFSSSHHPQTDGQTEVVNRSLGNLLRSLVGKNIRQWDLVLPQAEFAYNRSSSQTSGASPFQVVCGCNPISPLDPSPLSTTHSFSSDADEQAKHIKQLHEQVRARIIKHNEKYQKAANKHRKPAAFKEGDLVWVHLRKERFPQGRHGKLKPRADGPFKVLKRIGENAYKIELPGDYNVSVTFNVAGVPDDSFLHTKHGYDWSASRTSVGPHVLSRSLSGASAVSSERMADLSSFRCLVAVNHLSDIPENVEIAFGDISISVLIQLERWARDGDVGRGNPPVLRTRDLIITTL</sequence>
<dbReference type="GO" id="GO:0015074">
    <property type="term" value="P:DNA integration"/>
    <property type="evidence" value="ECO:0007669"/>
    <property type="project" value="InterPro"/>
</dbReference>
<proteinExistence type="predicted"/>
<accession>A0A6V7PEB9</accession>
<dbReference type="Gene3D" id="3.30.420.10">
    <property type="entry name" value="Ribonuclease H-like superfamily/Ribonuclease H"/>
    <property type="match status" value="1"/>
</dbReference>
<dbReference type="GO" id="GO:0003676">
    <property type="term" value="F:nucleic acid binding"/>
    <property type="evidence" value="ECO:0007669"/>
    <property type="project" value="InterPro"/>
</dbReference>
<reference evidence="2" key="1">
    <citation type="submission" date="2020-07" db="EMBL/GenBank/DDBJ databases">
        <authorList>
            <person name="Lin J."/>
        </authorList>
    </citation>
    <scope>NUCLEOTIDE SEQUENCE</scope>
</reference>
<dbReference type="InterPro" id="IPR036397">
    <property type="entry name" value="RNaseH_sf"/>
</dbReference>